<keyword evidence="1" id="KW-0547">Nucleotide-binding</keyword>
<dbReference type="InterPro" id="IPR000719">
    <property type="entry name" value="Prot_kinase_dom"/>
</dbReference>
<gene>
    <name evidence="4" type="ORF">GN958_ATG17126</name>
</gene>
<reference evidence="4" key="1">
    <citation type="submission" date="2020-03" db="EMBL/GenBank/DDBJ databases">
        <title>Hybrid Assembly of Korean Phytophthora infestans isolates.</title>
        <authorList>
            <person name="Prokchorchik M."/>
            <person name="Lee Y."/>
            <person name="Seo J."/>
            <person name="Cho J.-H."/>
            <person name="Park Y.-E."/>
            <person name="Jang D.-C."/>
            <person name="Im J.-S."/>
            <person name="Choi J.-G."/>
            <person name="Park H.-J."/>
            <person name="Lee G.-B."/>
            <person name="Lee Y.-G."/>
            <person name="Hong S.-Y."/>
            <person name="Cho K."/>
            <person name="Sohn K.H."/>
        </authorList>
    </citation>
    <scope>NUCLEOTIDE SEQUENCE</scope>
    <source>
        <strain evidence="4">KR_2_A2</strain>
    </source>
</reference>
<dbReference type="GO" id="GO:0035556">
    <property type="term" value="P:intracellular signal transduction"/>
    <property type="evidence" value="ECO:0007669"/>
    <property type="project" value="TreeGrafter"/>
</dbReference>
<name>A0A8S9U3Q1_PHYIN</name>
<dbReference type="CDD" id="cd14008">
    <property type="entry name" value="STKc_LKB1_CaMKK"/>
    <property type="match status" value="1"/>
</dbReference>
<keyword evidence="4" id="KW-0808">Transferase</keyword>
<dbReference type="AlphaFoldDB" id="A0A8S9U3Q1"/>
<comment type="caution">
    <text evidence="4">The sequence shown here is derived from an EMBL/GenBank/DDBJ whole genome shotgun (WGS) entry which is preliminary data.</text>
</comment>
<evidence type="ECO:0000256" key="1">
    <source>
        <dbReference type="ARBA" id="ARBA00022741"/>
    </source>
</evidence>
<dbReference type="SMART" id="SM00220">
    <property type="entry name" value="S_TKc"/>
    <property type="match status" value="1"/>
</dbReference>
<dbReference type="InterPro" id="IPR011009">
    <property type="entry name" value="Kinase-like_dom_sf"/>
</dbReference>
<feature type="non-terminal residue" evidence="4">
    <location>
        <position position="409"/>
    </location>
</feature>
<dbReference type="GO" id="GO:0005524">
    <property type="term" value="F:ATP binding"/>
    <property type="evidence" value="ECO:0007669"/>
    <property type="project" value="UniProtKB-KW"/>
</dbReference>
<dbReference type="Pfam" id="PF00069">
    <property type="entry name" value="Pkinase"/>
    <property type="match status" value="1"/>
</dbReference>
<evidence type="ECO:0000259" key="3">
    <source>
        <dbReference type="PROSITE" id="PS50011"/>
    </source>
</evidence>
<keyword evidence="2" id="KW-0067">ATP-binding</keyword>
<dbReference type="PANTHER" id="PTHR24346">
    <property type="entry name" value="MAP/MICROTUBULE AFFINITY-REGULATING KINASE"/>
    <property type="match status" value="1"/>
</dbReference>
<dbReference type="PROSITE" id="PS50011">
    <property type="entry name" value="PROTEIN_KINASE_DOM"/>
    <property type="match status" value="1"/>
</dbReference>
<proteinExistence type="predicted"/>
<protein>
    <submittedName>
        <fullName evidence="4">Protein kinase domain</fullName>
    </submittedName>
</protein>
<dbReference type="EMBL" id="JAACNO010002359">
    <property type="protein sequence ID" value="KAF4133789.1"/>
    <property type="molecule type" value="Genomic_DNA"/>
</dbReference>
<dbReference type="Gene3D" id="3.30.200.20">
    <property type="entry name" value="Phosphorylase Kinase, domain 1"/>
    <property type="match status" value="1"/>
</dbReference>
<dbReference type="Gene3D" id="1.10.510.10">
    <property type="entry name" value="Transferase(Phosphotransferase) domain 1"/>
    <property type="match status" value="1"/>
</dbReference>
<keyword evidence="4" id="KW-0418">Kinase</keyword>
<evidence type="ECO:0000256" key="2">
    <source>
        <dbReference type="ARBA" id="ARBA00022840"/>
    </source>
</evidence>
<dbReference type="InterPro" id="IPR008271">
    <property type="entry name" value="Ser/Thr_kinase_AS"/>
</dbReference>
<dbReference type="PANTHER" id="PTHR24346:SF77">
    <property type="entry name" value="SERINE THREONINE PROTEIN KINASE"/>
    <property type="match status" value="1"/>
</dbReference>
<feature type="domain" description="Protein kinase" evidence="3">
    <location>
        <begin position="41"/>
        <end position="397"/>
    </location>
</feature>
<evidence type="ECO:0000313" key="5">
    <source>
        <dbReference type="Proteomes" id="UP000704712"/>
    </source>
</evidence>
<organism evidence="4 5">
    <name type="scientific">Phytophthora infestans</name>
    <name type="common">Potato late blight agent</name>
    <name type="synonym">Botrytis infestans</name>
    <dbReference type="NCBI Taxonomy" id="4787"/>
    <lineage>
        <taxon>Eukaryota</taxon>
        <taxon>Sar</taxon>
        <taxon>Stramenopiles</taxon>
        <taxon>Oomycota</taxon>
        <taxon>Peronosporomycetes</taxon>
        <taxon>Peronosporales</taxon>
        <taxon>Peronosporaceae</taxon>
        <taxon>Phytophthora</taxon>
    </lineage>
</organism>
<dbReference type="GO" id="GO:0005737">
    <property type="term" value="C:cytoplasm"/>
    <property type="evidence" value="ECO:0007669"/>
    <property type="project" value="TreeGrafter"/>
</dbReference>
<accession>A0A8S9U3Q1</accession>
<dbReference type="Proteomes" id="UP000704712">
    <property type="component" value="Unassembled WGS sequence"/>
</dbReference>
<dbReference type="GO" id="GO:0004674">
    <property type="term" value="F:protein serine/threonine kinase activity"/>
    <property type="evidence" value="ECO:0007669"/>
    <property type="project" value="TreeGrafter"/>
</dbReference>
<dbReference type="SUPFAM" id="SSF56112">
    <property type="entry name" value="Protein kinase-like (PK-like)"/>
    <property type="match status" value="1"/>
</dbReference>
<sequence length="409" mass="45404">YKTTESFVTMSGTGARRWDIAETHYVVKQKAETGSKFVNNYRVLQTLGQGRFGKVKLCERLTSGVASATNGAAAGNAAIVAINGDADAPAATSPPPAFAPPKTRLFTMKIYSKKMLLRLKDYCVDPAEQQLGAIQNDAGEDAIPMIMRAVTALDRVHDEINILRSLYHRNIVLLFEVIEADDSDKLYMVLEYMPGGPCMTYRPDTKDFYSCATGGLLSEELARSYLSDILLGLQYLHQRRVCHRDIKPDNILLNDSGRCHLTDFGCARAFSHTSEDVSGATENSVTEPVLLSDTVGTYQFLAPECCSGEPYDPFKVDIWAVGVVFFIFLFGRLPFTSESTRELFDAIIRAEIVLAGTDESRRAVPLSPEGENVLRRLLEKDTEQRISIAEALSHPWFTQDDDDEEPLSF</sequence>
<dbReference type="PROSITE" id="PS00108">
    <property type="entry name" value="PROTEIN_KINASE_ST"/>
    <property type="match status" value="1"/>
</dbReference>
<evidence type="ECO:0000313" key="4">
    <source>
        <dbReference type="EMBL" id="KAF4133789.1"/>
    </source>
</evidence>